<protein>
    <submittedName>
        <fullName evidence="2">DNA-binding transcriptional regulator, PadR family</fullName>
    </submittedName>
</protein>
<name>A0A1G9ZCJ3_9FIRM</name>
<dbReference type="InterPro" id="IPR036388">
    <property type="entry name" value="WH-like_DNA-bd_sf"/>
</dbReference>
<keyword evidence="2" id="KW-0238">DNA-binding</keyword>
<dbReference type="AlphaFoldDB" id="A0A1G9ZCJ3"/>
<dbReference type="Pfam" id="PF03551">
    <property type="entry name" value="PadR"/>
    <property type="match status" value="1"/>
</dbReference>
<dbReference type="InterPro" id="IPR005149">
    <property type="entry name" value="Tscrpt_reg_PadR_N"/>
</dbReference>
<accession>A0A1G9ZCJ3</accession>
<dbReference type="SUPFAM" id="SSF46785">
    <property type="entry name" value="Winged helix' DNA-binding domain"/>
    <property type="match status" value="1"/>
</dbReference>
<evidence type="ECO:0000313" key="3">
    <source>
        <dbReference type="Proteomes" id="UP000199182"/>
    </source>
</evidence>
<dbReference type="EMBL" id="FNID01000013">
    <property type="protein sequence ID" value="SDN19108.1"/>
    <property type="molecule type" value="Genomic_DNA"/>
</dbReference>
<organism evidence="2 3">
    <name type="scientific">Acetanaerobacterium elongatum</name>
    <dbReference type="NCBI Taxonomy" id="258515"/>
    <lineage>
        <taxon>Bacteria</taxon>
        <taxon>Bacillati</taxon>
        <taxon>Bacillota</taxon>
        <taxon>Clostridia</taxon>
        <taxon>Eubacteriales</taxon>
        <taxon>Oscillospiraceae</taxon>
        <taxon>Acetanaerobacterium</taxon>
    </lineage>
</organism>
<sequence length="120" mass="13878">MEQRDVYESLLLELRRGTLVLSVLSQLKAPRYGYDLVQTLQEKGMPIDASTLYPLLRRLESQELLKSEWETSAAKPRKYYVLTGFGQEVFTRLCESWNSLTESMNILMSEGDGEDDNKHK</sequence>
<dbReference type="OrthoDB" id="9808017at2"/>
<dbReference type="GO" id="GO:0003677">
    <property type="term" value="F:DNA binding"/>
    <property type="evidence" value="ECO:0007669"/>
    <property type="project" value="UniProtKB-KW"/>
</dbReference>
<dbReference type="PANTHER" id="PTHR33169">
    <property type="entry name" value="PADR-FAMILY TRANSCRIPTIONAL REGULATOR"/>
    <property type="match status" value="1"/>
</dbReference>
<dbReference type="Proteomes" id="UP000199182">
    <property type="component" value="Unassembled WGS sequence"/>
</dbReference>
<evidence type="ECO:0000313" key="2">
    <source>
        <dbReference type="EMBL" id="SDN19108.1"/>
    </source>
</evidence>
<dbReference type="STRING" id="258515.SAMN05192585_11320"/>
<dbReference type="PANTHER" id="PTHR33169:SF14">
    <property type="entry name" value="TRANSCRIPTIONAL REGULATOR RV3488"/>
    <property type="match status" value="1"/>
</dbReference>
<proteinExistence type="predicted"/>
<gene>
    <name evidence="2" type="ORF">SAMN05192585_11320</name>
</gene>
<dbReference type="InterPro" id="IPR036390">
    <property type="entry name" value="WH_DNA-bd_sf"/>
</dbReference>
<reference evidence="2 3" key="1">
    <citation type="submission" date="2016-10" db="EMBL/GenBank/DDBJ databases">
        <authorList>
            <person name="de Groot N.N."/>
        </authorList>
    </citation>
    <scope>NUCLEOTIDE SEQUENCE [LARGE SCALE GENOMIC DNA]</scope>
    <source>
        <strain evidence="2 3">CGMCC 1.5012</strain>
    </source>
</reference>
<dbReference type="InterPro" id="IPR052509">
    <property type="entry name" value="Metal_resp_DNA-bind_regulator"/>
</dbReference>
<evidence type="ECO:0000259" key="1">
    <source>
        <dbReference type="Pfam" id="PF03551"/>
    </source>
</evidence>
<feature type="domain" description="Transcription regulator PadR N-terminal" evidence="1">
    <location>
        <begin position="20"/>
        <end position="91"/>
    </location>
</feature>
<keyword evidence="3" id="KW-1185">Reference proteome</keyword>
<dbReference type="Gene3D" id="1.10.10.10">
    <property type="entry name" value="Winged helix-like DNA-binding domain superfamily/Winged helix DNA-binding domain"/>
    <property type="match status" value="1"/>
</dbReference>
<dbReference type="RefSeq" id="WP_092639612.1">
    <property type="nucleotide sequence ID" value="NZ_FNID01000013.1"/>
</dbReference>